<dbReference type="GO" id="GO:0032259">
    <property type="term" value="P:methylation"/>
    <property type="evidence" value="ECO:0007669"/>
    <property type="project" value="UniProtKB-KW"/>
</dbReference>
<evidence type="ECO:0000313" key="6">
    <source>
        <dbReference type="EMBL" id="GEQ54514.1"/>
    </source>
</evidence>
<dbReference type="GO" id="GO:0006396">
    <property type="term" value="P:RNA processing"/>
    <property type="evidence" value="ECO:0007669"/>
    <property type="project" value="InterPro"/>
</dbReference>
<dbReference type="AlphaFoldDB" id="A0AAN4RL09"/>
<evidence type="ECO:0000256" key="1">
    <source>
        <dbReference type="ARBA" id="ARBA00007228"/>
    </source>
</evidence>
<reference evidence="6" key="2">
    <citation type="journal article" date="2020" name="Int. Dairy J.">
        <title>Lactic acid bacterial diversity in Brie cheese focusing on salt concentration and pH of isolation medium and characterisation of halophilic and alkaliphilic lactic acid bacterial isolates.</title>
        <authorList>
            <person name="Unno R."/>
            <person name="Matsutani M."/>
            <person name="Suzuki T."/>
            <person name="Kodama K."/>
            <person name="Matsushita H."/>
            <person name="Yamasato K."/>
            <person name="Koizumi Y."/>
            <person name="Ishikawa M."/>
        </authorList>
    </citation>
    <scope>NUCLEOTIDE SEQUENCE</scope>
    <source>
        <strain evidence="6">7C1</strain>
        <strain evidence="5">8C4</strain>
    </source>
</reference>
<dbReference type="InterPro" id="IPR053888">
    <property type="entry name" value="MRM3-like_sub_bind"/>
</dbReference>
<dbReference type="InterPro" id="IPR001537">
    <property type="entry name" value="SpoU_MeTrfase"/>
</dbReference>
<dbReference type="Gene3D" id="3.40.1280.10">
    <property type="match status" value="1"/>
</dbReference>
<evidence type="ECO:0000259" key="4">
    <source>
        <dbReference type="SMART" id="SM00967"/>
    </source>
</evidence>
<dbReference type="Proteomes" id="UP000886597">
    <property type="component" value="Unassembled WGS sequence"/>
</dbReference>
<dbReference type="SUPFAM" id="SSF75217">
    <property type="entry name" value="alpha/beta knot"/>
    <property type="match status" value="1"/>
</dbReference>
<sequence>MKEIRAAKNNKIKELKKLQQRKYRSQSEVYLLEGFHLVEEAAKANAEIKEVYLDERGLQLWQEWVERCQLDYYLLSDEAMKAISELPTPQGIVALIKKVDAQPVDFSGKWLLLDNIQDPGNVGTIVRTADAAGFDGIFLGIGTADRYSGKVLRSMQGSQFHLPIFNGDLNETIPEFKKIHSKVYGTKVDETALSYTQVESSPSFALILGNEGQGVAEEILQMTDQNLYIPIYGAAESLNVGVAAGILMYALV</sequence>
<dbReference type="GeneID" id="69985261"/>
<dbReference type="KEGG" id="tkr:C7K43_04815"/>
<comment type="similarity">
    <text evidence="1">Belongs to the class IV-like SAM-binding methyltransferase superfamily. RNA methyltransferase TrmH family.</text>
</comment>
<dbReference type="CDD" id="cd18095">
    <property type="entry name" value="SpoU-like_rRNA-MTase"/>
    <property type="match status" value="1"/>
</dbReference>
<keyword evidence="3" id="KW-0808">Transferase</keyword>
<evidence type="ECO:0000256" key="2">
    <source>
        <dbReference type="ARBA" id="ARBA00022603"/>
    </source>
</evidence>
<reference evidence="6" key="1">
    <citation type="submission" date="2019-08" db="EMBL/GenBank/DDBJ databases">
        <authorList>
            <person name="Ishikawa M."/>
            <person name="Suzuki T."/>
            <person name="Matsutani M."/>
        </authorList>
    </citation>
    <scope>NUCLEOTIDE SEQUENCE</scope>
    <source>
        <strain evidence="6">7C1</strain>
        <strain evidence="5">8C4</strain>
    </source>
</reference>
<dbReference type="Pfam" id="PF00588">
    <property type="entry name" value="SpoU_methylase"/>
    <property type="match status" value="1"/>
</dbReference>
<name>A0AAN4RL09_9ENTE</name>
<keyword evidence="8" id="KW-1185">Reference proteome</keyword>
<protein>
    <submittedName>
        <fullName evidence="6">rRNA methyltransferase</fullName>
    </submittedName>
</protein>
<dbReference type="SUPFAM" id="SSF55315">
    <property type="entry name" value="L30e-like"/>
    <property type="match status" value="1"/>
</dbReference>
<dbReference type="InterPro" id="IPR051259">
    <property type="entry name" value="rRNA_Methyltransferase"/>
</dbReference>
<dbReference type="PANTHER" id="PTHR43191">
    <property type="entry name" value="RRNA METHYLTRANSFERASE 3"/>
    <property type="match status" value="1"/>
</dbReference>
<accession>A0AAN4RL09</accession>
<evidence type="ECO:0000313" key="7">
    <source>
        <dbReference type="Proteomes" id="UP000886597"/>
    </source>
</evidence>
<dbReference type="InterPro" id="IPR013123">
    <property type="entry name" value="SpoU_subst-bd"/>
</dbReference>
<dbReference type="GO" id="GO:0008173">
    <property type="term" value="F:RNA methyltransferase activity"/>
    <property type="evidence" value="ECO:0007669"/>
    <property type="project" value="InterPro"/>
</dbReference>
<dbReference type="InterPro" id="IPR029064">
    <property type="entry name" value="Ribosomal_eL30-like_sf"/>
</dbReference>
<dbReference type="EMBL" id="BKBQ01000018">
    <property type="protein sequence ID" value="GEQ54514.1"/>
    <property type="molecule type" value="Genomic_DNA"/>
</dbReference>
<feature type="domain" description="RNA 2-O ribose methyltransferase substrate binding" evidence="4">
    <location>
        <begin position="31"/>
        <end position="102"/>
    </location>
</feature>
<dbReference type="Gene3D" id="3.30.1330.30">
    <property type="match status" value="1"/>
</dbReference>
<evidence type="ECO:0000256" key="3">
    <source>
        <dbReference type="ARBA" id="ARBA00022679"/>
    </source>
</evidence>
<organism evidence="6 7">
    <name type="scientific">Tetragenococcus koreensis</name>
    <dbReference type="NCBI Taxonomy" id="290335"/>
    <lineage>
        <taxon>Bacteria</taxon>
        <taxon>Bacillati</taxon>
        <taxon>Bacillota</taxon>
        <taxon>Bacilli</taxon>
        <taxon>Lactobacillales</taxon>
        <taxon>Enterococcaceae</taxon>
        <taxon>Tetragenococcus</taxon>
    </lineage>
</organism>
<evidence type="ECO:0000313" key="5">
    <source>
        <dbReference type="EMBL" id="GEQ49533.1"/>
    </source>
</evidence>
<dbReference type="SMART" id="SM00967">
    <property type="entry name" value="SpoU_sub_bind"/>
    <property type="match status" value="1"/>
</dbReference>
<dbReference type="EMBL" id="BKBO01000019">
    <property type="protein sequence ID" value="GEQ49533.1"/>
    <property type="molecule type" value="Genomic_DNA"/>
</dbReference>
<dbReference type="InterPro" id="IPR029026">
    <property type="entry name" value="tRNA_m1G_MTases_N"/>
</dbReference>
<keyword evidence="2 6" id="KW-0489">Methyltransferase</keyword>
<dbReference type="GO" id="GO:0003723">
    <property type="term" value="F:RNA binding"/>
    <property type="evidence" value="ECO:0007669"/>
    <property type="project" value="InterPro"/>
</dbReference>
<dbReference type="PANTHER" id="PTHR43191:SF2">
    <property type="entry name" value="RRNA METHYLTRANSFERASE 3, MITOCHONDRIAL"/>
    <property type="match status" value="1"/>
</dbReference>
<dbReference type="Pfam" id="PF22435">
    <property type="entry name" value="MRM3-like_sub_bind"/>
    <property type="match status" value="1"/>
</dbReference>
<comment type="caution">
    <text evidence="6">The sequence shown here is derived from an EMBL/GenBank/DDBJ whole genome shotgun (WGS) entry which is preliminary data.</text>
</comment>
<dbReference type="Proteomes" id="UP000886607">
    <property type="component" value="Unassembled WGS sequence"/>
</dbReference>
<dbReference type="RefSeq" id="WP_124005821.1">
    <property type="nucleotide sequence ID" value="NZ_BJYN01000022.1"/>
</dbReference>
<evidence type="ECO:0000313" key="8">
    <source>
        <dbReference type="Proteomes" id="UP000886607"/>
    </source>
</evidence>
<dbReference type="GO" id="GO:0005737">
    <property type="term" value="C:cytoplasm"/>
    <property type="evidence" value="ECO:0007669"/>
    <property type="project" value="UniProtKB-ARBA"/>
</dbReference>
<dbReference type="InterPro" id="IPR029028">
    <property type="entry name" value="Alpha/beta_knot_MTases"/>
</dbReference>
<gene>
    <name evidence="6" type="primary">spoU_1</name>
    <name evidence="5" type="ORF">TK11N_13850</name>
    <name evidence="6" type="ORF">TK2N_13580</name>
</gene>
<proteinExistence type="inferred from homology"/>